<dbReference type="InterPro" id="IPR050260">
    <property type="entry name" value="FAD-bd_OxRdtase"/>
</dbReference>
<dbReference type="InterPro" id="IPR023753">
    <property type="entry name" value="FAD/NAD-binding_dom"/>
</dbReference>
<evidence type="ECO:0000259" key="10">
    <source>
        <dbReference type="Pfam" id="PF18113"/>
    </source>
</evidence>
<evidence type="ECO:0000256" key="1">
    <source>
        <dbReference type="ARBA" id="ARBA00001974"/>
    </source>
</evidence>
<dbReference type="PANTHER" id="PTHR43429">
    <property type="entry name" value="PYRIDINE NUCLEOTIDE-DISULFIDE OXIDOREDUCTASE DOMAIN-CONTAINING"/>
    <property type="match status" value="1"/>
</dbReference>
<evidence type="ECO:0000256" key="4">
    <source>
        <dbReference type="ARBA" id="ARBA00022490"/>
    </source>
</evidence>
<dbReference type="PRINTS" id="PR00411">
    <property type="entry name" value="PNDRDTASEI"/>
</dbReference>
<proteinExistence type="inferred from homology"/>
<comment type="subcellular location">
    <subcellularLocation>
        <location evidence="2">Cytoplasm</location>
    </subcellularLocation>
</comment>
<evidence type="ECO:0000313" key="11">
    <source>
        <dbReference type="EMBL" id="PLR44357.1"/>
    </source>
</evidence>
<dbReference type="OrthoDB" id="9808980at2"/>
<evidence type="ECO:0000256" key="3">
    <source>
        <dbReference type="ARBA" id="ARBA00006442"/>
    </source>
</evidence>
<dbReference type="EMBL" id="PJZK01000027">
    <property type="protein sequence ID" value="PLR44357.1"/>
    <property type="molecule type" value="Genomic_DNA"/>
</dbReference>
<dbReference type="Proteomes" id="UP000234626">
    <property type="component" value="Unassembled WGS sequence"/>
</dbReference>
<comment type="similarity">
    <text evidence="3">Belongs to the FAD-dependent oxidoreductase family.</text>
</comment>
<dbReference type="GO" id="GO:0005737">
    <property type="term" value="C:cytoplasm"/>
    <property type="evidence" value="ECO:0007669"/>
    <property type="project" value="UniProtKB-SubCell"/>
</dbReference>
<evidence type="ECO:0000313" key="12">
    <source>
        <dbReference type="Proteomes" id="UP000234626"/>
    </source>
</evidence>
<keyword evidence="7" id="KW-0560">Oxidoreductase</keyword>
<dbReference type="Gene3D" id="3.30.390.120">
    <property type="match status" value="1"/>
</dbReference>
<dbReference type="InterPro" id="IPR041364">
    <property type="entry name" value="Rbx-bd"/>
</dbReference>
<comment type="caution">
    <text evidence="11">The sequence shown here is derived from an EMBL/GenBank/DDBJ whole genome shotgun (WGS) entry which is preliminary data.</text>
</comment>
<dbReference type="Pfam" id="PF07992">
    <property type="entry name" value="Pyr_redox_2"/>
    <property type="match status" value="1"/>
</dbReference>
<keyword evidence="4" id="KW-0963">Cytoplasm</keyword>
<dbReference type="InterPro" id="IPR036188">
    <property type="entry name" value="FAD/NAD-bd_sf"/>
</dbReference>
<organism evidence="11 12">
    <name type="scientific">Chimaeribacter arupi</name>
    <dbReference type="NCBI Taxonomy" id="2060066"/>
    <lineage>
        <taxon>Bacteria</taxon>
        <taxon>Pseudomonadati</taxon>
        <taxon>Pseudomonadota</taxon>
        <taxon>Gammaproteobacteria</taxon>
        <taxon>Enterobacterales</taxon>
        <taxon>Yersiniaceae</taxon>
        <taxon>Chimaeribacter</taxon>
    </lineage>
</organism>
<protein>
    <submittedName>
        <fullName evidence="11">NADH:flavorubredoxin reductase NorW</fullName>
    </submittedName>
</protein>
<dbReference type="PANTHER" id="PTHR43429:SF3">
    <property type="entry name" value="NITRITE REDUCTASE [NAD(P)H]"/>
    <property type="match status" value="1"/>
</dbReference>
<feature type="domain" description="Rubredoxin binding" evidence="10">
    <location>
        <begin position="306"/>
        <end position="375"/>
    </location>
</feature>
<dbReference type="Gene3D" id="3.50.50.60">
    <property type="entry name" value="FAD/NAD(P)-binding domain"/>
    <property type="match status" value="2"/>
</dbReference>
<dbReference type="PRINTS" id="PR00368">
    <property type="entry name" value="FADPNR"/>
</dbReference>
<dbReference type="AlphaFoldDB" id="A0A2N5EIC8"/>
<keyword evidence="12" id="KW-1185">Reference proteome</keyword>
<comment type="cofactor">
    <cofactor evidence="1">
        <name>FAD</name>
        <dbReference type="ChEBI" id="CHEBI:57692"/>
    </cofactor>
</comment>
<evidence type="ECO:0000256" key="5">
    <source>
        <dbReference type="ARBA" id="ARBA00022630"/>
    </source>
</evidence>
<sequence>MTDDIIIIGAGFAARQLVKHLRRLDSRLSLRLIAADSCDEYHKPELSQVFSQRQRAEDLTRLPAQAFAESHNLMLHPHTPVTRIDRATQRVVTDAGTFTYRHLVLALGAEARIPPIPGRELMHTLNSQQEYRRAEAELQGAQRVLLLGGGLIGTELAMDLNRAGKQVMLVDRAAALLATLMPPEVSARLQHRLIGSGVQMYFNAEAAALARQDDQITATLADGRTLHADAVVCAIGLMPNIALAQGAGLQTRHGIVVDAHLATSDPAIFALGDCAEIQGRLWPYLQPAQLAAMTLAKNLTGARDSLRLPPMLIKVKTPDLPLHLAGEATAPDLHWVVEAGRDGLIACGRDDQQQLQAFVVSEGRMKEAFLLLKQLPDPMRHVCTM</sequence>
<reference evidence="11 12" key="1">
    <citation type="submission" date="2017-12" db="EMBL/GenBank/DDBJ databases">
        <title>Characterization of six clinical isolates of Enterochimera gen. nov., a novel genus of the Yersiniaciae family and the three species Enterochimera arupensis sp. nov., Enterochimera coloradensis sp. nov, and Enterochimera californica sp. nov.</title>
        <authorList>
            <person name="Rossi A."/>
            <person name="Fisher M."/>
        </authorList>
    </citation>
    <scope>NUCLEOTIDE SEQUENCE [LARGE SCALE GENOMIC DNA]</scope>
    <source>
        <strain evidence="11 12">2016Iso1</strain>
    </source>
</reference>
<name>A0A2N5EIC8_9GAMM</name>
<keyword evidence="8" id="KW-0520">NAD</keyword>
<accession>A0A2N5EIC8</accession>
<evidence type="ECO:0000256" key="8">
    <source>
        <dbReference type="ARBA" id="ARBA00023027"/>
    </source>
</evidence>
<dbReference type="Pfam" id="PF18113">
    <property type="entry name" value="Rbx_binding"/>
    <property type="match status" value="1"/>
</dbReference>
<dbReference type="NCBIfam" id="NF003437">
    <property type="entry name" value="PRK04965.1"/>
    <property type="match status" value="1"/>
</dbReference>
<keyword evidence="6" id="KW-0274">FAD</keyword>
<evidence type="ECO:0000256" key="2">
    <source>
        <dbReference type="ARBA" id="ARBA00004496"/>
    </source>
</evidence>
<dbReference type="SUPFAM" id="SSF51905">
    <property type="entry name" value="FAD/NAD(P)-binding domain"/>
    <property type="match status" value="1"/>
</dbReference>
<evidence type="ECO:0000256" key="6">
    <source>
        <dbReference type="ARBA" id="ARBA00022827"/>
    </source>
</evidence>
<evidence type="ECO:0000259" key="9">
    <source>
        <dbReference type="Pfam" id="PF07992"/>
    </source>
</evidence>
<feature type="domain" description="FAD/NAD(P)-binding" evidence="9">
    <location>
        <begin position="4"/>
        <end position="282"/>
    </location>
</feature>
<evidence type="ECO:0000256" key="7">
    <source>
        <dbReference type="ARBA" id="ARBA00023002"/>
    </source>
</evidence>
<dbReference type="GO" id="GO:0016491">
    <property type="term" value="F:oxidoreductase activity"/>
    <property type="evidence" value="ECO:0007669"/>
    <property type="project" value="UniProtKB-KW"/>
</dbReference>
<gene>
    <name evidence="11" type="ORF">CYR34_19280</name>
</gene>
<dbReference type="RefSeq" id="WP_101836021.1">
    <property type="nucleotide sequence ID" value="NZ_PJZK01000027.1"/>
</dbReference>
<keyword evidence="5" id="KW-0285">Flavoprotein</keyword>